<keyword evidence="3" id="KW-1185">Reference proteome</keyword>
<reference evidence="2 3" key="1">
    <citation type="submission" date="2024-03" db="EMBL/GenBank/DDBJ databases">
        <title>Bacilli Hybrid Assemblies.</title>
        <authorList>
            <person name="Kovac J."/>
        </authorList>
    </citation>
    <scope>NUCLEOTIDE SEQUENCE [LARGE SCALE GENOMIC DNA]</scope>
    <source>
        <strain evidence="2 3">FSL R7-0666</strain>
    </source>
</reference>
<dbReference type="PANTHER" id="PTHR43617:SF22">
    <property type="entry name" value="L-AMINO ACID N-ACETYLTRANSFERASE AAAT"/>
    <property type="match status" value="1"/>
</dbReference>
<feature type="domain" description="N-acetyltransferase" evidence="1">
    <location>
        <begin position="1"/>
        <end position="159"/>
    </location>
</feature>
<evidence type="ECO:0000313" key="2">
    <source>
        <dbReference type="EMBL" id="MEN0642360.1"/>
    </source>
</evidence>
<dbReference type="PROSITE" id="PS51186">
    <property type="entry name" value="GNAT"/>
    <property type="match status" value="1"/>
</dbReference>
<dbReference type="InterPro" id="IPR000182">
    <property type="entry name" value="GNAT_dom"/>
</dbReference>
<dbReference type="CDD" id="cd04301">
    <property type="entry name" value="NAT_SF"/>
    <property type="match status" value="1"/>
</dbReference>
<evidence type="ECO:0000313" key="3">
    <source>
        <dbReference type="Proteomes" id="UP001418796"/>
    </source>
</evidence>
<proteinExistence type="predicted"/>
<organism evidence="2 3">
    <name type="scientific">Alkalicoccobacillus gibsonii</name>
    <dbReference type="NCBI Taxonomy" id="79881"/>
    <lineage>
        <taxon>Bacteria</taxon>
        <taxon>Bacillati</taxon>
        <taxon>Bacillota</taxon>
        <taxon>Bacilli</taxon>
        <taxon>Bacillales</taxon>
        <taxon>Bacillaceae</taxon>
        <taxon>Alkalicoccobacillus</taxon>
    </lineage>
</organism>
<protein>
    <submittedName>
        <fullName evidence="2">GNAT family N-acetyltransferase</fullName>
    </submittedName>
</protein>
<sequence>MKISLMKPSEIKEVKNIAELSWHDTYEGIIPVEVRTKFLSQAYNEDVLLMRLERSPFYVAKVNDQVLGFANFSNKKENGDVELAAIYLHPAHQKQGLGSALLEFGCKQLNPDHVFVEVESDNIKGKSFYEKKGFNVVDTFDDNFDGHILKTVRMSLNLTT</sequence>
<evidence type="ECO:0000259" key="1">
    <source>
        <dbReference type="PROSITE" id="PS51186"/>
    </source>
</evidence>
<dbReference type="RefSeq" id="WP_343129490.1">
    <property type="nucleotide sequence ID" value="NZ_JBCITK010000001.1"/>
</dbReference>
<comment type="caution">
    <text evidence="2">The sequence shown here is derived from an EMBL/GenBank/DDBJ whole genome shotgun (WGS) entry which is preliminary data.</text>
</comment>
<dbReference type="EMBL" id="JBCITK010000001">
    <property type="protein sequence ID" value="MEN0642360.1"/>
    <property type="molecule type" value="Genomic_DNA"/>
</dbReference>
<dbReference type="InterPro" id="IPR050276">
    <property type="entry name" value="MshD_Acetyltransferase"/>
</dbReference>
<name>A0ABU9VFG7_9BACI</name>
<gene>
    <name evidence="2" type="ORF">MKY91_04180</name>
</gene>
<dbReference type="Gene3D" id="3.40.630.30">
    <property type="match status" value="1"/>
</dbReference>
<dbReference type="InterPro" id="IPR016181">
    <property type="entry name" value="Acyl_CoA_acyltransferase"/>
</dbReference>
<accession>A0ABU9VFG7</accession>
<dbReference type="Pfam" id="PF00583">
    <property type="entry name" value="Acetyltransf_1"/>
    <property type="match status" value="1"/>
</dbReference>
<dbReference type="PANTHER" id="PTHR43617">
    <property type="entry name" value="L-AMINO ACID N-ACETYLTRANSFERASE"/>
    <property type="match status" value="1"/>
</dbReference>
<dbReference type="SUPFAM" id="SSF55729">
    <property type="entry name" value="Acyl-CoA N-acyltransferases (Nat)"/>
    <property type="match status" value="1"/>
</dbReference>
<dbReference type="Proteomes" id="UP001418796">
    <property type="component" value="Unassembled WGS sequence"/>
</dbReference>